<accession>A9D7C6</accession>
<reference evidence="1 2" key="2">
    <citation type="submission" date="2012-06" db="EMBL/GenBank/DDBJ databases">
        <authorList>
            <person name="Fiebig A."/>
        </authorList>
    </citation>
    <scope>NUCLEOTIDE SEQUENCE [LARGE SCALE GENOMIC DNA]</scope>
    <source>
        <strain evidence="1 2">DFL-43</strain>
    </source>
</reference>
<keyword evidence="2" id="KW-1185">Reference proteome</keyword>
<dbReference type="Proteomes" id="UP000004291">
    <property type="component" value="Chromosome"/>
</dbReference>
<name>A9D7C6_HOEPD</name>
<dbReference type="HOGENOM" id="CLU_1509515_0_0_5"/>
<evidence type="ECO:0000313" key="1">
    <source>
        <dbReference type="EMBL" id="EDQ33051.1"/>
    </source>
</evidence>
<dbReference type="PANTHER" id="PTHR38436:SF1">
    <property type="entry name" value="ESTER CYCLASE"/>
    <property type="match status" value="1"/>
</dbReference>
<dbReference type="EMBL" id="ABIA03000004">
    <property type="protein sequence ID" value="EDQ33051.1"/>
    <property type="molecule type" value="Genomic_DNA"/>
</dbReference>
<reference evidence="1 2" key="1">
    <citation type="submission" date="2007-10" db="EMBL/GenBank/DDBJ databases">
        <authorList>
            <person name="Wagner-Dobler I."/>
            <person name="Ferriera S."/>
            <person name="Johnson J."/>
            <person name="Kravitz S."/>
            <person name="Beeson K."/>
            <person name="Sutton G."/>
            <person name="Rogers Y.-H."/>
            <person name="Friedman R."/>
            <person name="Frazier M."/>
            <person name="Venter J.C."/>
        </authorList>
    </citation>
    <scope>NUCLEOTIDE SEQUENCE [LARGE SCALE GENOMIC DNA]</scope>
    <source>
        <strain evidence="1 2">DFL-43</strain>
    </source>
</reference>
<dbReference type="RefSeq" id="WP_007199011.1">
    <property type="nucleotide sequence ID" value="NZ_CM002917.1"/>
</dbReference>
<protein>
    <submittedName>
        <fullName evidence="1">Putative ester cyclase</fullName>
    </submittedName>
</protein>
<dbReference type="Gene3D" id="3.10.450.50">
    <property type="match status" value="1"/>
</dbReference>
<dbReference type="InterPro" id="IPR009959">
    <property type="entry name" value="Cyclase_SnoaL-like"/>
</dbReference>
<gene>
    <name evidence="1" type="ORF">HPDFL43_16286</name>
</gene>
<comment type="caution">
    <text evidence="1">The sequence shown here is derived from an EMBL/GenBank/DDBJ whole genome shotgun (WGS) entry which is preliminary data.</text>
</comment>
<proteinExistence type="predicted"/>
<sequence>MNKTTSGFEDAGFDAVEHARKSAESLAVVRRMEDALASGSNDMRAHFHDDFRWIGNYGCGTKHGVDAFRRAWQLPFRAAFSERDYRTERFMADGEWVSCFGHIDATHSGVFMGIEATGKRIKIPYIDFWLIRDGKIADNWVSVDFALVLAQLGKDVFAGEGWEAFDSNEKTPPSPSVN</sequence>
<dbReference type="AlphaFoldDB" id="A9D7C6"/>
<evidence type="ECO:0000313" key="2">
    <source>
        <dbReference type="Proteomes" id="UP000004291"/>
    </source>
</evidence>
<dbReference type="eggNOG" id="COG5485">
    <property type="taxonomic scope" value="Bacteria"/>
</dbReference>
<dbReference type="OrthoDB" id="8410224at2"/>
<dbReference type="PANTHER" id="PTHR38436">
    <property type="entry name" value="POLYKETIDE CYCLASE SNOAL-LIKE DOMAIN"/>
    <property type="match status" value="1"/>
</dbReference>
<dbReference type="Pfam" id="PF07366">
    <property type="entry name" value="SnoaL"/>
    <property type="match status" value="1"/>
</dbReference>
<dbReference type="SUPFAM" id="SSF54427">
    <property type="entry name" value="NTF2-like"/>
    <property type="match status" value="1"/>
</dbReference>
<organism evidence="1 2">
    <name type="scientific">Hoeflea phototrophica (strain DSM 17068 / NCIMB 14078 / DFL-43)</name>
    <dbReference type="NCBI Taxonomy" id="411684"/>
    <lineage>
        <taxon>Bacteria</taxon>
        <taxon>Pseudomonadati</taxon>
        <taxon>Pseudomonadota</taxon>
        <taxon>Alphaproteobacteria</taxon>
        <taxon>Hyphomicrobiales</taxon>
        <taxon>Rhizobiaceae</taxon>
        <taxon>Hoeflea</taxon>
    </lineage>
</organism>
<dbReference type="STRING" id="411684.HPDFL43_16286"/>
<dbReference type="InterPro" id="IPR032710">
    <property type="entry name" value="NTF2-like_dom_sf"/>
</dbReference>
<dbReference type="GO" id="GO:0030638">
    <property type="term" value="P:polyketide metabolic process"/>
    <property type="evidence" value="ECO:0007669"/>
    <property type="project" value="InterPro"/>
</dbReference>